<comment type="similarity">
    <text evidence="1">Belongs to the initiator RepB protein family.</text>
</comment>
<dbReference type="SUPFAM" id="SSF46785">
    <property type="entry name" value="Winged helix' DNA-binding domain"/>
    <property type="match status" value="2"/>
</dbReference>
<feature type="domain" description="Initiator Rep protein WH1" evidence="2">
    <location>
        <begin position="18"/>
        <end position="169"/>
    </location>
</feature>
<dbReference type="GO" id="GO:0003887">
    <property type="term" value="F:DNA-directed DNA polymerase activity"/>
    <property type="evidence" value="ECO:0007669"/>
    <property type="project" value="InterPro"/>
</dbReference>
<evidence type="ECO:0000313" key="4">
    <source>
        <dbReference type="Proteomes" id="UP000223913"/>
    </source>
</evidence>
<accession>A0A2D0MZ99</accession>
<keyword evidence="4" id="KW-1185">Reference proteome</keyword>
<organism evidence="3 4">
    <name type="scientific">Flavilitoribacter nigricans (strain ATCC 23147 / DSM 23189 / NBRC 102662 / NCIMB 1420 / SS-2)</name>
    <name type="common">Lewinella nigricans</name>
    <dbReference type="NCBI Taxonomy" id="1122177"/>
    <lineage>
        <taxon>Bacteria</taxon>
        <taxon>Pseudomonadati</taxon>
        <taxon>Bacteroidota</taxon>
        <taxon>Saprospiria</taxon>
        <taxon>Saprospirales</taxon>
        <taxon>Lewinellaceae</taxon>
        <taxon>Flavilitoribacter</taxon>
    </lineage>
</organism>
<dbReference type="InterPro" id="IPR036390">
    <property type="entry name" value="WH_DNA-bd_sf"/>
</dbReference>
<dbReference type="Pfam" id="PF01051">
    <property type="entry name" value="Rep3_N"/>
    <property type="match status" value="1"/>
</dbReference>
<evidence type="ECO:0000259" key="2">
    <source>
        <dbReference type="Pfam" id="PF01051"/>
    </source>
</evidence>
<dbReference type="Proteomes" id="UP000223913">
    <property type="component" value="Unassembled WGS sequence"/>
</dbReference>
<evidence type="ECO:0000313" key="3">
    <source>
        <dbReference type="EMBL" id="PHN00783.1"/>
    </source>
</evidence>
<dbReference type="Pfam" id="PF21205">
    <property type="entry name" value="Rep3_C"/>
    <property type="match status" value="1"/>
</dbReference>
<dbReference type="EMBL" id="PDUD01000075">
    <property type="protein sequence ID" value="PHN00783.1"/>
    <property type="molecule type" value="Genomic_DNA"/>
</dbReference>
<evidence type="ECO:0000256" key="1">
    <source>
        <dbReference type="ARBA" id="ARBA00038283"/>
    </source>
</evidence>
<dbReference type="OrthoDB" id="9765378at2"/>
<dbReference type="InterPro" id="IPR000525">
    <property type="entry name" value="Initiator_Rep_WH1"/>
</dbReference>
<dbReference type="RefSeq" id="WP_099155815.1">
    <property type="nucleotide sequence ID" value="NZ_PDUD01000075.1"/>
</dbReference>
<dbReference type="InterPro" id="IPR036388">
    <property type="entry name" value="WH-like_DNA-bd_sf"/>
</dbReference>
<protein>
    <submittedName>
        <fullName evidence="3">Initiator RepB protein</fullName>
    </submittedName>
</protein>
<sequence>MSRAVAKKKDERNVIKLVRKSNELVEARYKFDIWETRVFTKMLTMVRKSDKDFQTYRIYLKDVIREYGLENNKDAYERLRAGGFKLMRKIVKVIRNTEEGLMELNTPIVVGVENLVNNEPEDAKFIDVSFHPKMKPFLLSLQSHFTIYDVRNILSLPSSYSIRIYELLKQYQTIGRRKFLLKELKEIIGVIEEIDVNGKKKYKDNYPLYGNFKQRVLKKAQRDLKKNTDIFFTFEEIKRGRAVNALIFHIHANTPWLEGLKESTTEPLDELTAKIYQQVKHWVSLDVVKSWVDTYPEAQIKNGVAYTLRQLKAGTDIPNVGGYLQTMVKQENLIDPKDEKRKRALARKQQEQAEEQKKVELDASLKMLYITIQEKETEVIDNILSAHPDAREEAIGLVTTSRFAHYDTSLSLEENMKNPLVLASFRNAIKKLYPSQFEAIDEAYAPRVQALKAELARL</sequence>
<proteinExistence type="inferred from homology"/>
<reference evidence="3 4" key="1">
    <citation type="submission" date="2017-10" db="EMBL/GenBank/DDBJ databases">
        <title>The draft genome sequence of Lewinella nigricans NBRC 102662.</title>
        <authorList>
            <person name="Wang K."/>
        </authorList>
    </citation>
    <scope>NUCLEOTIDE SEQUENCE [LARGE SCALE GENOMIC DNA]</scope>
    <source>
        <strain evidence="3 4">NBRC 102662</strain>
    </source>
</reference>
<dbReference type="Gene3D" id="1.10.10.10">
    <property type="entry name" value="Winged helix-like DNA-binding domain superfamily/Winged helix DNA-binding domain"/>
    <property type="match status" value="2"/>
</dbReference>
<dbReference type="AlphaFoldDB" id="A0A2D0MZ99"/>
<comment type="caution">
    <text evidence="3">The sequence shown here is derived from an EMBL/GenBank/DDBJ whole genome shotgun (WGS) entry which is preliminary data.</text>
</comment>
<gene>
    <name evidence="3" type="ORF">CRP01_40475</name>
</gene>
<dbReference type="GO" id="GO:0006270">
    <property type="term" value="P:DNA replication initiation"/>
    <property type="evidence" value="ECO:0007669"/>
    <property type="project" value="InterPro"/>
</dbReference>
<name>A0A2D0MZ99_FLAN2</name>